<protein>
    <recommendedName>
        <fullName evidence="3">DUF4367 domain-containing protein</fullName>
    </recommendedName>
</protein>
<organism evidence="1 2">
    <name type="scientific">Paenibacillus taichungensis</name>
    <dbReference type="NCBI Taxonomy" id="484184"/>
    <lineage>
        <taxon>Bacteria</taxon>
        <taxon>Bacillati</taxon>
        <taxon>Bacillota</taxon>
        <taxon>Bacilli</taxon>
        <taxon>Bacillales</taxon>
        <taxon>Paenibacillaceae</taxon>
        <taxon>Paenibacillus</taxon>
    </lineage>
</organism>
<comment type="caution">
    <text evidence="1">The sequence shown here is derived from an EMBL/GenBank/DDBJ whole genome shotgun (WGS) entry which is preliminary data.</text>
</comment>
<name>A0ABX2MWW3_9BACL</name>
<evidence type="ECO:0000313" key="2">
    <source>
        <dbReference type="Proteomes" id="UP000577724"/>
    </source>
</evidence>
<evidence type="ECO:0000313" key="1">
    <source>
        <dbReference type="EMBL" id="NUU58568.1"/>
    </source>
</evidence>
<proteinExistence type="predicted"/>
<keyword evidence="2" id="KW-1185">Reference proteome</keyword>
<dbReference type="EMBL" id="JABMCC010000121">
    <property type="protein sequence ID" value="NUU58568.1"/>
    <property type="molecule type" value="Genomic_DNA"/>
</dbReference>
<sequence>MPSVHDNIILSYEVDLENERIRMRTRSYHSDLSEDTDILFSGVLAHSFETPLQGSIIFDIDDVGLDCFISYNRDLLEKGKGQGWPIMYETDEELETKLIEGDYLYFVISSSYGLSGWVLAKKVEMITKMRNEQDEE</sequence>
<reference evidence="1 2" key="1">
    <citation type="submission" date="2020-05" db="EMBL/GenBank/DDBJ databases">
        <title>Genome Sequencing of Type Strains.</title>
        <authorList>
            <person name="Lemaire J.F."/>
            <person name="Inderbitzin P."/>
            <person name="Gregorio O.A."/>
            <person name="Collins S.B."/>
            <person name="Wespe N."/>
            <person name="Knight-Connoni V."/>
        </authorList>
    </citation>
    <scope>NUCLEOTIDE SEQUENCE [LARGE SCALE GENOMIC DNA]</scope>
    <source>
        <strain evidence="1 2">DSM 19942</strain>
    </source>
</reference>
<evidence type="ECO:0008006" key="3">
    <source>
        <dbReference type="Google" id="ProtNLM"/>
    </source>
</evidence>
<dbReference type="Proteomes" id="UP000577724">
    <property type="component" value="Unassembled WGS sequence"/>
</dbReference>
<accession>A0ABX2MWW3</accession>
<gene>
    <name evidence="1" type="ORF">HP548_31285</name>
</gene>